<feature type="domain" description="DinB-like" evidence="1">
    <location>
        <begin position="12"/>
        <end position="160"/>
    </location>
</feature>
<dbReference type="NCBIfam" id="NF047843">
    <property type="entry name" value="MST_Rv0443"/>
    <property type="match status" value="1"/>
</dbReference>
<evidence type="ECO:0000313" key="2">
    <source>
        <dbReference type="EMBL" id="SKC54412.1"/>
    </source>
</evidence>
<dbReference type="OrthoDB" id="2363925at2"/>
<evidence type="ECO:0000313" key="3">
    <source>
        <dbReference type="Proteomes" id="UP000190857"/>
    </source>
</evidence>
<gene>
    <name evidence="2" type="ORF">SAMN06309945_1825</name>
</gene>
<dbReference type="EMBL" id="FUZP01000001">
    <property type="protein sequence ID" value="SKC54412.1"/>
    <property type="molecule type" value="Genomic_DNA"/>
</dbReference>
<dbReference type="STRING" id="123320.SAMN06309945_1825"/>
<name>A0A1T5JSH3_9MICO</name>
<dbReference type="AlphaFoldDB" id="A0A1T5JSH3"/>
<dbReference type="InterPro" id="IPR034660">
    <property type="entry name" value="DinB/YfiT-like"/>
</dbReference>
<organism evidence="2 3">
    <name type="scientific">Okibacterium fritillariae</name>
    <dbReference type="NCBI Taxonomy" id="123320"/>
    <lineage>
        <taxon>Bacteria</taxon>
        <taxon>Bacillati</taxon>
        <taxon>Actinomycetota</taxon>
        <taxon>Actinomycetes</taxon>
        <taxon>Micrococcales</taxon>
        <taxon>Microbacteriaceae</taxon>
        <taxon>Okibacterium</taxon>
    </lineage>
</organism>
<dbReference type="Proteomes" id="UP000190857">
    <property type="component" value="Unassembled WGS sequence"/>
</dbReference>
<dbReference type="RefSeq" id="WP_079727801.1">
    <property type="nucleotide sequence ID" value="NZ_FUZP01000001.1"/>
</dbReference>
<accession>A0A1T5JSH3</accession>
<dbReference type="InterPro" id="IPR024775">
    <property type="entry name" value="DinB-like"/>
</dbReference>
<evidence type="ECO:0000259" key="1">
    <source>
        <dbReference type="Pfam" id="PF12867"/>
    </source>
</evidence>
<sequence>MTTSSEIICDGFDRVRGTFDTVATGLTEEHLQFTPAPGANPIVWLLWHLTRVQDDHVADAAGSEQVWMTQGFADSFKLPFADVATGYGMDPAQVSLVTGVTADQLLDYHHAVHERTVEYVRSLTETDLDRVVDTRWNPPVTLASRLVSVIADDLQHVGQAAYVKGLLGSV</sequence>
<dbReference type="Pfam" id="PF12867">
    <property type="entry name" value="DinB_2"/>
    <property type="match status" value="1"/>
</dbReference>
<proteinExistence type="predicted"/>
<protein>
    <recommendedName>
        <fullName evidence="1">DinB-like domain-containing protein</fullName>
    </recommendedName>
</protein>
<keyword evidence="3" id="KW-1185">Reference proteome</keyword>
<dbReference type="Gene3D" id="1.20.120.450">
    <property type="entry name" value="dinb family like domain"/>
    <property type="match status" value="1"/>
</dbReference>
<reference evidence="2 3" key="1">
    <citation type="submission" date="2017-02" db="EMBL/GenBank/DDBJ databases">
        <authorList>
            <person name="Peterson S.W."/>
        </authorList>
    </citation>
    <scope>NUCLEOTIDE SEQUENCE [LARGE SCALE GENOMIC DNA]</scope>
    <source>
        <strain evidence="2 3">VKM Ac-2059</strain>
    </source>
</reference>
<dbReference type="SUPFAM" id="SSF109854">
    <property type="entry name" value="DinB/YfiT-like putative metalloenzymes"/>
    <property type="match status" value="1"/>
</dbReference>